<protein>
    <recommendedName>
        <fullName evidence="1">DUF4218 domain-containing protein</fullName>
    </recommendedName>
</protein>
<proteinExistence type="predicted"/>
<dbReference type="EMBL" id="QJKJ01005699">
    <property type="protein sequence ID" value="RDX89330.1"/>
    <property type="molecule type" value="Genomic_DNA"/>
</dbReference>
<feature type="domain" description="DUF4218" evidence="1">
    <location>
        <begin position="165"/>
        <end position="278"/>
    </location>
</feature>
<comment type="caution">
    <text evidence="2">The sequence shown here is derived from an EMBL/GenBank/DDBJ whole genome shotgun (WGS) entry which is preliminary data.</text>
</comment>
<evidence type="ECO:0000259" key="1">
    <source>
        <dbReference type="Pfam" id="PF13960"/>
    </source>
</evidence>
<dbReference type="OrthoDB" id="1100107at2759"/>
<dbReference type="InterPro" id="IPR025452">
    <property type="entry name" value="DUF4218"/>
</dbReference>
<feature type="non-terminal residue" evidence="2">
    <location>
        <position position="360"/>
    </location>
</feature>
<organism evidence="2 3">
    <name type="scientific">Mucuna pruriens</name>
    <name type="common">Velvet bean</name>
    <name type="synonym">Dolichos pruriens</name>
    <dbReference type="NCBI Taxonomy" id="157652"/>
    <lineage>
        <taxon>Eukaryota</taxon>
        <taxon>Viridiplantae</taxon>
        <taxon>Streptophyta</taxon>
        <taxon>Embryophyta</taxon>
        <taxon>Tracheophyta</taxon>
        <taxon>Spermatophyta</taxon>
        <taxon>Magnoliopsida</taxon>
        <taxon>eudicotyledons</taxon>
        <taxon>Gunneridae</taxon>
        <taxon>Pentapetalae</taxon>
        <taxon>rosids</taxon>
        <taxon>fabids</taxon>
        <taxon>Fabales</taxon>
        <taxon>Fabaceae</taxon>
        <taxon>Papilionoideae</taxon>
        <taxon>50 kb inversion clade</taxon>
        <taxon>NPAAA clade</taxon>
        <taxon>indigoferoid/millettioid clade</taxon>
        <taxon>Phaseoleae</taxon>
        <taxon>Mucuna</taxon>
    </lineage>
</organism>
<accession>A0A371GFP8</accession>
<evidence type="ECO:0000313" key="2">
    <source>
        <dbReference type="EMBL" id="RDX89330.1"/>
    </source>
</evidence>
<sequence length="360" mass="42202">MKFLVMKKQRIFWRLPYWNTHLLHNIDVMHTERNVFMNVFDTVMDINGRTKDTYKARMDIAEICNRKELELKDIGRVKLFKPKAAYAFSKSQRVAICKWVKELKLPDGYASNLGRCVDINQGKLHGMKSHDCHVFMQRLLPIAFDSLRKHIWNPLVELSHFFRELASMTLNVEKLTIMEGNILVLLCKLEQIFPSSFFDLMEHLLIHLLYEARVSGLVQYHWMYPFERFLHSLRNKVTNKARVEASICEAYLVEETSTFASFYYPDKIETRRTRIPRNVDSGEGSSSTPPISIFNYPGRPGGKVISYFLDQVDLQAAHLYIFLNSEIIYTEFLRELNPTASDAEIDNDISSTFPTWFKQY</sequence>
<name>A0A371GFP8_MUCPR</name>
<keyword evidence="3" id="KW-1185">Reference proteome</keyword>
<reference evidence="2" key="1">
    <citation type="submission" date="2018-05" db="EMBL/GenBank/DDBJ databases">
        <title>Draft genome of Mucuna pruriens seed.</title>
        <authorList>
            <person name="Nnadi N.E."/>
            <person name="Vos R."/>
            <person name="Hasami M.H."/>
            <person name="Devisetty U.K."/>
            <person name="Aguiy J.C."/>
        </authorList>
    </citation>
    <scope>NUCLEOTIDE SEQUENCE [LARGE SCALE GENOMIC DNA]</scope>
    <source>
        <strain evidence="2">JCA_2017</strain>
    </source>
</reference>
<dbReference type="Pfam" id="PF13960">
    <property type="entry name" value="DUF4218"/>
    <property type="match status" value="1"/>
</dbReference>
<dbReference type="PANTHER" id="PTHR48258:SF3">
    <property type="entry name" value="FK506-BINDING PROTEIN 4-LIKE ISOFORM X1"/>
    <property type="match status" value="1"/>
</dbReference>
<dbReference type="Proteomes" id="UP000257109">
    <property type="component" value="Unassembled WGS sequence"/>
</dbReference>
<dbReference type="AlphaFoldDB" id="A0A371GFP8"/>
<evidence type="ECO:0000313" key="3">
    <source>
        <dbReference type="Proteomes" id="UP000257109"/>
    </source>
</evidence>
<dbReference type="PANTHER" id="PTHR48258">
    <property type="entry name" value="DUF4218 DOMAIN-CONTAINING PROTEIN-RELATED"/>
    <property type="match status" value="1"/>
</dbReference>
<feature type="non-terminal residue" evidence="2">
    <location>
        <position position="1"/>
    </location>
</feature>
<gene>
    <name evidence="2" type="ORF">CR513_28954</name>
</gene>